<organism evidence="1 2">
    <name type="scientific">Rhodonellum psychrophilum GCM71 = DSM 17998</name>
    <dbReference type="NCBI Taxonomy" id="1123057"/>
    <lineage>
        <taxon>Bacteria</taxon>
        <taxon>Pseudomonadati</taxon>
        <taxon>Bacteroidota</taxon>
        <taxon>Cytophagia</taxon>
        <taxon>Cytophagales</taxon>
        <taxon>Cytophagaceae</taxon>
        <taxon>Rhodonellum</taxon>
    </lineage>
</organism>
<dbReference type="AlphaFoldDB" id="U5BSL1"/>
<name>U5BSL1_9BACT</name>
<protein>
    <submittedName>
        <fullName evidence="1">Uncharacterized protein</fullName>
    </submittedName>
</protein>
<evidence type="ECO:0000313" key="2">
    <source>
        <dbReference type="Proteomes" id="UP000016843"/>
    </source>
</evidence>
<gene>
    <name evidence="1" type="ORF">P872_02940</name>
</gene>
<dbReference type="EMBL" id="AWXR01000011">
    <property type="protein sequence ID" value="ERM83595.1"/>
    <property type="molecule type" value="Genomic_DNA"/>
</dbReference>
<keyword evidence="2" id="KW-1185">Reference proteome</keyword>
<comment type="caution">
    <text evidence="1">The sequence shown here is derived from an EMBL/GenBank/DDBJ whole genome shotgun (WGS) entry which is preliminary data.</text>
</comment>
<proteinExistence type="predicted"/>
<sequence length="52" mass="5858">MKIQCRYRVKLFYGLVRKGSNNILDGIPNWLNLKNALVLLTKDEGTILGLPG</sequence>
<dbReference type="Proteomes" id="UP000016843">
    <property type="component" value="Unassembled WGS sequence"/>
</dbReference>
<accession>U5BSL1</accession>
<reference evidence="1 2" key="1">
    <citation type="journal article" date="2013" name="Genome Announc.">
        <title>Draft Genome Sequence of the Psychrophilic and Alkaliphilic Rhodonellum psychrophilum Strain GCM71T.</title>
        <authorList>
            <person name="Hauptmann A.L."/>
            <person name="Glaring M.A."/>
            <person name="Hallin P.F."/>
            <person name="Prieme A."/>
            <person name="Stougaard P."/>
        </authorList>
    </citation>
    <scope>NUCLEOTIDE SEQUENCE [LARGE SCALE GENOMIC DNA]</scope>
    <source>
        <strain evidence="1 2">GCM71</strain>
    </source>
</reference>
<evidence type="ECO:0000313" key="1">
    <source>
        <dbReference type="EMBL" id="ERM83595.1"/>
    </source>
</evidence>